<feature type="binding site" evidence="10">
    <location>
        <position position="76"/>
    </location>
    <ligand>
        <name>Na(+)</name>
        <dbReference type="ChEBI" id="CHEBI:29101"/>
        <note>structural</note>
    </ligand>
</feature>
<feature type="binding site" evidence="10">
    <location>
        <position position="73"/>
    </location>
    <ligand>
        <name>Na(+)</name>
        <dbReference type="ChEBI" id="CHEBI:29101"/>
        <note>structural</note>
    </ligand>
</feature>
<evidence type="ECO:0000256" key="8">
    <source>
        <dbReference type="ARBA" id="ARBA00035585"/>
    </source>
</evidence>
<gene>
    <name evidence="10 11" type="primary">crcB</name>
    <name evidence="10" type="synonym">fluC</name>
    <name evidence="11" type="ORF">GYA93_21390</name>
</gene>
<feature type="transmembrane region" description="Helical" evidence="10">
    <location>
        <begin position="32"/>
        <end position="55"/>
    </location>
</feature>
<dbReference type="EMBL" id="JAADZU010000099">
    <property type="protein sequence ID" value="NDK92099.1"/>
    <property type="molecule type" value="Genomic_DNA"/>
</dbReference>
<keyword evidence="6 10" id="KW-0407">Ion channel</keyword>
<dbReference type="GO" id="GO:0062054">
    <property type="term" value="F:fluoride channel activity"/>
    <property type="evidence" value="ECO:0007669"/>
    <property type="project" value="UniProtKB-UniRule"/>
</dbReference>
<sequence length="122" mass="12190">MIAVAVIFAGALGAVCRFVVDGAVKGLRASTFPWGTFVINVSGSLLLGILAGLVISHGMPSSVQAVVGTGFCGGYTTFSTASFETIRLAQGRQAVLSALNAIGSLVCSVGACALGLVLAWAI</sequence>
<keyword evidence="10" id="KW-0479">Metal-binding</keyword>
<accession>A0A7K3LV62</accession>
<dbReference type="RefSeq" id="WP_059037662.1">
    <property type="nucleotide sequence ID" value="NZ_JAADZU010000099.1"/>
</dbReference>
<keyword evidence="10" id="KW-0915">Sodium</keyword>
<dbReference type="InterPro" id="IPR003691">
    <property type="entry name" value="FluC"/>
</dbReference>
<keyword evidence="4 10" id="KW-1133">Transmembrane helix</keyword>
<evidence type="ECO:0000256" key="5">
    <source>
        <dbReference type="ARBA" id="ARBA00023136"/>
    </source>
</evidence>
<dbReference type="AlphaFoldDB" id="A0A7K3LV62"/>
<comment type="caution">
    <text evidence="11">The sequence shown here is derived from an EMBL/GenBank/DDBJ whole genome shotgun (WGS) entry which is preliminary data.</text>
</comment>
<dbReference type="NCBIfam" id="TIGR00494">
    <property type="entry name" value="crcB"/>
    <property type="match status" value="1"/>
</dbReference>
<keyword evidence="5 10" id="KW-0472">Membrane</keyword>
<dbReference type="Proteomes" id="UP000466307">
    <property type="component" value="Unassembled WGS sequence"/>
</dbReference>
<evidence type="ECO:0000256" key="2">
    <source>
        <dbReference type="ARBA" id="ARBA00022475"/>
    </source>
</evidence>
<keyword evidence="10" id="KW-0406">Ion transport</keyword>
<keyword evidence="12" id="KW-1185">Reference proteome</keyword>
<dbReference type="PANTHER" id="PTHR28259:SF1">
    <property type="entry name" value="FLUORIDE EXPORT PROTEIN 1-RELATED"/>
    <property type="match status" value="1"/>
</dbReference>
<evidence type="ECO:0000256" key="4">
    <source>
        <dbReference type="ARBA" id="ARBA00022989"/>
    </source>
</evidence>
<comment type="subcellular location">
    <subcellularLocation>
        <location evidence="1 10">Cell membrane</location>
        <topology evidence="1 10">Multi-pass membrane protein</topology>
    </subcellularLocation>
</comment>
<evidence type="ECO:0000256" key="7">
    <source>
        <dbReference type="ARBA" id="ARBA00035120"/>
    </source>
</evidence>
<protein>
    <recommendedName>
        <fullName evidence="10">Fluoride-specific ion channel FluC</fullName>
    </recommendedName>
</protein>
<dbReference type="GO" id="GO:0046872">
    <property type="term" value="F:metal ion binding"/>
    <property type="evidence" value="ECO:0007669"/>
    <property type="project" value="UniProtKB-KW"/>
</dbReference>
<keyword evidence="10" id="KW-0813">Transport</keyword>
<evidence type="ECO:0000256" key="1">
    <source>
        <dbReference type="ARBA" id="ARBA00004651"/>
    </source>
</evidence>
<dbReference type="GO" id="GO:0140114">
    <property type="term" value="P:cellular detoxification of fluoride"/>
    <property type="evidence" value="ECO:0007669"/>
    <property type="project" value="UniProtKB-UniRule"/>
</dbReference>
<dbReference type="NCBIfam" id="NF010824">
    <property type="entry name" value="PRK14228.1"/>
    <property type="match status" value="1"/>
</dbReference>
<dbReference type="PANTHER" id="PTHR28259">
    <property type="entry name" value="FLUORIDE EXPORT PROTEIN 1-RELATED"/>
    <property type="match status" value="1"/>
</dbReference>
<evidence type="ECO:0000256" key="3">
    <source>
        <dbReference type="ARBA" id="ARBA00022692"/>
    </source>
</evidence>
<reference evidence="11 12" key="1">
    <citation type="submission" date="2020-01" db="EMBL/GenBank/DDBJ databases">
        <title>Investigation of new actinobacteria for the biodesulphurisation of diesel fuel.</title>
        <authorList>
            <person name="Athi Narayanan S.M."/>
        </authorList>
    </citation>
    <scope>NUCLEOTIDE SEQUENCE [LARGE SCALE GENOMIC DNA]</scope>
    <source>
        <strain evidence="11 12">213E</strain>
    </source>
</reference>
<evidence type="ECO:0000313" key="11">
    <source>
        <dbReference type="EMBL" id="NDK92099.1"/>
    </source>
</evidence>
<comment type="similarity">
    <text evidence="7 10">Belongs to the fluoride channel Fluc/FEX (TC 1.A.43) family.</text>
</comment>
<comment type="function">
    <text evidence="9 10">Fluoride-specific ion channel. Important for reducing fluoride concentration in the cell, thus reducing its toxicity.</text>
</comment>
<evidence type="ECO:0000313" key="12">
    <source>
        <dbReference type="Proteomes" id="UP000466307"/>
    </source>
</evidence>
<keyword evidence="2 10" id="KW-1003">Cell membrane</keyword>
<keyword evidence="3 10" id="KW-0812">Transmembrane</keyword>
<name>A0A7K3LV62_9ACTN</name>
<organism evidence="11 12">
    <name type="scientific">Gordonia desulfuricans</name>
    <dbReference type="NCBI Taxonomy" id="89051"/>
    <lineage>
        <taxon>Bacteria</taxon>
        <taxon>Bacillati</taxon>
        <taxon>Actinomycetota</taxon>
        <taxon>Actinomycetes</taxon>
        <taxon>Mycobacteriales</taxon>
        <taxon>Gordoniaceae</taxon>
        <taxon>Gordonia</taxon>
    </lineage>
</organism>
<evidence type="ECO:0000256" key="10">
    <source>
        <dbReference type="HAMAP-Rule" id="MF_00454"/>
    </source>
</evidence>
<feature type="transmembrane region" description="Helical" evidence="10">
    <location>
        <begin position="94"/>
        <end position="121"/>
    </location>
</feature>
<proteinExistence type="inferred from homology"/>
<comment type="catalytic activity">
    <reaction evidence="8">
        <text>fluoride(in) = fluoride(out)</text>
        <dbReference type="Rhea" id="RHEA:76159"/>
        <dbReference type="ChEBI" id="CHEBI:17051"/>
    </reaction>
    <physiologicalReaction direction="left-to-right" evidence="8">
        <dbReference type="Rhea" id="RHEA:76160"/>
    </physiologicalReaction>
</comment>
<dbReference type="Pfam" id="PF02537">
    <property type="entry name" value="CRCB"/>
    <property type="match status" value="1"/>
</dbReference>
<evidence type="ECO:0000256" key="6">
    <source>
        <dbReference type="ARBA" id="ARBA00023303"/>
    </source>
</evidence>
<comment type="caution">
    <text evidence="10">Lacks conserved residue(s) required for the propagation of feature annotation.</text>
</comment>
<dbReference type="GO" id="GO:0005886">
    <property type="term" value="C:plasma membrane"/>
    <property type="evidence" value="ECO:0007669"/>
    <property type="project" value="UniProtKB-SubCell"/>
</dbReference>
<comment type="activity regulation">
    <text evidence="10">Na(+) is not transported, but it plays an essential structural role and its presence is essential for fluoride channel function.</text>
</comment>
<evidence type="ECO:0000256" key="9">
    <source>
        <dbReference type="ARBA" id="ARBA00049940"/>
    </source>
</evidence>
<dbReference type="HAMAP" id="MF_00454">
    <property type="entry name" value="FluC"/>
    <property type="match status" value="1"/>
</dbReference>